<sequence length="40" mass="4651">MEFSIGMLKSASHSCQYSEHIQQVNYRNGMVGRYAKTIER</sequence>
<organism evidence="1 2">
    <name type="scientific">Treponema phagedenis</name>
    <dbReference type="NCBI Taxonomy" id="162"/>
    <lineage>
        <taxon>Bacteria</taxon>
        <taxon>Pseudomonadati</taxon>
        <taxon>Spirochaetota</taxon>
        <taxon>Spirochaetia</taxon>
        <taxon>Spirochaetales</taxon>
        <taxon>Treponemataceae</taxon>
        <taxon>Treponema</taxon>
    </lineage>
</organism>
<accession>A0A0B7H151</accession>
<keyword evidence="2" id="KW-1185">Reference proteome</keyword>
<dbReference type="EMBL" id="CDNC01000047">
    <property type="protein sequence ID" value="CEM62960.1"/>
    <property type="molecule type" value="Genomic_DNA"/>
</dbReference>
<proteinExistence type="predicted"/>
<evidence type="ECO:0000313" key="2">
    <source>
        <dbReference type="Proteomes" id="UP000042527"/>
    </source>
</evidence>
<dbReference type="AlphaFoldDB" id="A0A0B7H151"/>
<evidence type="ECO:0000313" key="1">
    <source>
        <dbReference type="EMBL" id="CEM62960.1"/>
    </source>
</evidence>
<name>A0A0B7H151_TREPH</name>
<reference evidence="2" key="1">
    <citation type="submission" date="2015-01" db="EMBL/GenBank/DDBJ databases">
        <authorList>
            <person name="Manzoor Shahid"/>
            <person name="Zubair Saima"/>
        </authorList>
    </citation>
    <scope>NUCLEOTIDE SEQUENCE [LARGE SCALE GENOMIC DNA]</scope>
    <source>
        <strain evidence="2">V1</strain>
    </source>
</reference>
<protein>
    <submittedName>
        <fullName evidence="1">Uncharacterized protein</fullName>
    </submittedName>
</protein>
<gene>
    <name evidence="1" type="ORF">TPHV1_510027</name>
</gene>
<dbReference type="Proteomes" id="UP000042527">
    <property type="component" value="Unassembled WGS sequence"/>
</dbReference>